<evidence type="ECO:0000256" key="6">
    <source>
        <dbReference type="ARBA" id="ARBA00022989"/>
    </source>
</evidence>
<keyword evidence="11" id="KW-1185">Reference proteome</keyword>
<name>A0ABU9MYB1_9GAMM</name>
<feature type="transmembrane region" description="Helical" evidence="8">
    <location>
        <begin position="372"/>
        <end position="389"/>
    </location>
</feature>
<dbReference type="PROSITE" id="PS00216">
    <property type="entry name" value="SUGAR_TRANSPORT_1"/>
    <property type="match status" value="1"/>
</dbReference>
<feature type="transmembrane region" description="Helical" evidence="8">
    <location>
        <begin position="284"/>
        <end position="302"/>
    </location>
</feature>
<evidence type="ECO:0000256" key="1">
    <source>
        <dbReference type="ARBA" id="ARBA00004651"/>
    </source>
</evidence>
<feature type="transmembrane region" description="Helical" evidence="8">
    <location>
        <begin position="107"/>
        <end position="128"/>
    </location>
</feature>
<keyword evidence="8" id="KW-0997">Cell inner membrane</keyword>
<dbReference type="PANTHER" id="PTHR23502:SF70">
    <property type="entry name" value="BCR_CFLA FAMILY EFFLUX TRANSPORTER"/>
    <property type="match status" value="1"/>
</dbReference>
<evidence type="ECO:0000256" key="3">
    <source>
        <dbReference type="ARBA" id="ARBA00022448"/>
    </source>
</evidence>
<keyword evidence="6 8" id="KW-1133">Transmembrane helix</keyword>
<feature type="transmembrane region" description="Helical" evidence="8">
    <location>
        <begin position="82"/>
        <end position="101"/>
    </location>
</feature>
<dbReference type="InterPro" id="IPR020846">
    <property type="entry name" value="MFS_dom"/>
</dbReference>
<feature type="transmembrane region" description="Helical" evidence="8">
    <location>
        <begin position="168"/>
        <end position="190"/>
    </location>
</feature>
<dbReference type="Pfam" id="PF07690">
    <property type="entry name" value="MFS_1"/>
    <property type="match status" value="1"/>
</dbReference>
<proteinExistence type="inferred from homology"/>
<dbReference type="CDD" id="cd17320">
    <property type="entry name" value="MFS_MdfA_MDR_like"/>
    <property type="match status" value="1"/>
</dbReference>
<organism evidence="10 11">
    <name type="scientific">Pseudoalteromonas qingdaonensis</name>
    <dbReference type="NCBI Taxonomy" id="3131913"/>
    <lineage>
        <taxon>Bacteria</taxon>
        <taxon>Pseudomonadati</taxon>
        <taxon>Pseudomonadota</taxon>
        <taxon>Gammaproteobacteria</taxon>
        <taxon>Alteromonadales</taxon>
        <taxon>Pseudoalteromonadaceae</taxon>
        <taxon>Pseudoalteromonas</taxon>
    </lineage>
</organism>
<evidence type="ECO:0000256" key="7">
    <source>
        <dbReference type="ARBA" id="ARBA00023136"/>
    </source>
</evidence>
<dbReference type="InterPro" id="IPR036259">
    <property type="entry name" value="MFS_trans_sf"/>
</dbReference>
<dbReference type="NCBIfam" id="TIGR00710">
    <property type="entry name" value="efflux_Bcr_CflA"/>
    <property type="match status" value="1"/>
</dbReference>
<keyword evidence="4" id="KW-1003">Cell membrane</keyword>
<feature type="transmembrane region" description="Helical" evidence="8">
    <location>
        <begin position="218"/>
        <end position="237"/>
    </location>
</feature>
<dbReference type="RefSeq" id="WP_342679573.1">
    <property type="nucleotide sequence ID" value="NZ_JBCGCU010000015.1"/>
</dbReference>
<evidence type="ECO:0000256" key="2">
    <source>
        <dbReference type="ARBA" id="ARBA00006236"/>
    </source>
</evidence>
<evidence type="ECO:0000256" key="4">
    <source>
        <dbReference type="ARBA" id="ARBA00022475"/>
    </source>
</evidence>
<evidence type="ECO:0000259" key="9">
    <source>
        <dbReference type="PROSITE" id="PS50850"/>
    </source>
</evidence>
<feature type="transmembrane region" description="Helical" evidence="8">
    <location>
        <begin position="16"/>
        <end position="40"/>
    </location>
</feature>
<evidence type="ECO:0000256" key="5">
    <source>
        <dbReference type="ARBA" id="ARBA00022692"/>
    </source>
</evidence>
<keyword evidence="5 8" id="KW-0812">Transmembrane</keyword>
<feature type="transmembrane region" description="Helical" evidence="8">
    <location>
        <begin position="52"/>
        <end position="70"/>
    </location>
</feature>
<comment type="caution">
    <text evidence="10">The sequence shown here is derived from an EMBL/GenBank/DDBJ whole genome shotgun (WGS) entry which is preliminary data.</text>
</comment>
<keyword evidence="7 8" id="KW-0472">Membrane</keyword>
<sequence>MSSSSVSPSSQPSKSLITVLMMLVVFCPLAIDIYLPAFVVMAKDFQVSQQQLQQTVAIFMLTVGLGQLVAGPLADKIGRRPVALAGIIIYALAAAAGAMTSDLNHLLAARALQGVGACATFVAAFAIVRDVFGPARSGQMLTYLNGVVCFIPALAPILGAWLTLRFNWQSNFIFMLLWAVIGALATWFIYRETRPHDSHYQGHIFDFRRFMPIIRHPIFLFNSCITMLTMGSILMFVTSAPGWIMEHLGEDIQTFTLWFSLNGAISVVACFVAPQLIKRSSRRALRLGLTLMLVCAIALVAGQHSAHAAAMMIPMFVGALGYALILGSAAGAALAPFAKQAGTASALVGVMQMSGAGVLVLITQSLPLSTPALIALHIAMLLPFWLVLLSNKGKLLHK</sequence>
<feature type="transmembrane region" description="Helical" evidence="8">
    <location>
        <begin position="346"/>
        <end position="366"/>
    </location>
</feature>
<dbReference type="EMBL" id="JBCGCU010000015">
    <property type="protein sequence ID" value="MEM0516239.1"/>
    <property type="molecule type" value="Genomic_DNA"/>
</dbReference>
<feature type="transmembrane region" description="Helical" evidence="8">
    <location>
        <begin position="257"/>
        <end position="277"/>
    </location>
</feature>
<dbReference type="InterPro" id="IPR005829">
    <property type="entry name" value="Sugar_transporter_CS"/>
</dbReference>
<gene>
    <name evidence="10" type="ORF">WCN91_12595</name>
</gene>
<dbReference type="InterPro" id="IPR011701">
    <property type="entry name" value="MFS"/>
</dbReference>
<feature type="transmembrane region" description="Helical" evidence="8">
    <location>
        <begin position="308"/>
        <end position="334"/>
    </location>
</feature>
<feature type="transmembrane region" description="Helical" evidence="8">
    <location>
        <begin position="140"/>
        <end position="162"/>
    </location>
</feature>
<protein>
    <recommendedName>
        <fullName evidence="8">Bcr/CflA family efflux transporter</fullName>
    </recommendedName>
</protein>
<evidence type="ECO:0000313" key="10">
    <source>
        <dbReference type="EMBL" id="MEM0516239.1"/>
    </source>
</evidence>
<reference evidence="10 11" key="1">
    <citation type="submission" date="2024-03" db="EMBL/GenBank/DDBJ databases">
        <title>Pseudoalteromonas qingdaonensis sp. nov., isolated from the intestines of marine benthic organisms.</title>
        <authorList>
            <person name="Lin X."/>
            <person name="Fang S."/>
            <person name="Hu X."/>
        </authorList>
    </citation>
    <scope>NUCLEOTIDE SEQUENCE [LARGE SCALE GENOMIC DNA]</scope>
    <source>
        <strain evidence="10 11">YIC-827</strain>
    </source>
</reference>
<dbReference type="InterPro" id="IPR004812">
    <property type="entry name" value="Efflux_drug-R_Bcr/CmlA"/>
</dbReference>
<evidence type="ECO:0000256" key="8">
    <source>
        <dbReference type="RuleBase" id="RU365088"/>
    </source>
</evidence>
<feature type="domain" description="Major facilitator superfamily (MFS) profile" evidence="9">
    <location>
        <begin position="16"/>
        <end position="394"/>
    </location>
</feature>
<keyword evidence="3 8" id="KW-0813">Transport</keyword>
<dbReference type="Gene3D" id="1.20.1720.10">
    <property type="entry name" value="Multidrug resistance protein D"/>
    <property type="match status" value="1"/>
</dbReference>
<comment type="similarity">
    <text evidence="2 8">Belongs to the major facilitator superfamily. Bcr/CmlA family.</text>
</comment>
<dbReference type="Proteomes" id="UP001447008">
    <property type="component" value="Unassembled WGS sequence"/>
</dbReference>
<evidence type="ECO:0000313" key="11">
    <source>
        <dbReference type="Proteomes" id="UP001447008"/>
    </source>
</evidence>
<dbReference type="PROSITE" id="PS50850">
    <property type="entry name" value="MFS"/>
    <property type="match status" value="1"/>
</dbReference>
<dbReference type="PANTHER" id="PTHR23502">
    <property type="entry name" value="MAJOR FACILITATOR SUPERFAMILY"/>
    <property type="match status" value="1"/>
</dbReference>
<accession>A0ABU9MYB1</accession>
<comment type="subcellular location">
    <subcellularLocation>
        <location evidence="8">Cell inner membrane</location>
        <topology evidence="8">Multi-pass membrane protein</topology>
    </subcellularLocation>
    <subcellularLocation>
        <location evidence="1">Cell membrane</location>
        <topology evidence="1">Multi-pass membrane protein</topology>
    </subcellularLocation>
</comment>
<dbReference type="SUPFAM" id="SSF103473">
    <property type="entry name" value="MFS general substrate transporter"/>
    <property type="match status" value="1"/>
</dbReference>